<comment type="caution">
    <text evidence="1">The sequence shown here is derived from an EMBL/GenBank/DDBJ whole genome shotgun (WGS) entry which is preliminary data.</text>
</comment>
<dbReference type="SUPFAM" id="SSF52309">
    <property type="entry name" value="N-(deoxy)ribosyltransferase-like"/>
    <property type="match status" value="1"/>
</dbReference>
<dbReference type="EMBL" id="BMND01000009">
    <property type="protein sequence ID" value="GGN44812.1"/>
    <property type="molecule type" value="Genomic_DNA"/>
</dbReference>
<name>A0ABQ2JCJ4_9ACTN</name>
<proteinExistence type="predicted"/>
<accession>A0ABQ2JCJ4</accession>
<gene>
    <name evidence="1" type="ORF">GCM10012285_27780</name>
</gene>
<evidence type="ECO:0000313" key="2">
    <source>
        <dbReference type="Proteomes" id="UP000600080"/>
    </source>
</evidence>
<reference evidence="2" key="1">
    <citation type="journal article" date="2019" name="Int. J. Syst. Evol. Microbiol.">
        <title>The Global Catalogue of Microorganisms (GCM) 10K type strain sequencing project: providing services to taxonomists for standard genome sequencing and annotation.</title>
        <authorList>
            <consortium name="The Broad Institute Genomics Platform"/>
            <consortium name="The Broad Institute Genome Sequencing Center for Infectious Disease"/>
            <person name="Wu L."/>
            <person name="Ma J."/>
        </authorList>
    </citation>
    <scope>NUCLEOTIDE SEQUENCE [LARGE SCALE GENOMIC DNA]</scope>
    <source>
        <strain evidence="2">CGMCC 4.7323</strain>
    </source>
</reference>
<dbReference type="Proteomes" id="UP000600080">
    <property type="component" value="Unassembled WGS sequence"/>
</dbReference>
<organism evidence="1 2">
    <name type="scientific">Streptomyces kronopolitis</name>
    <dbReference type="NCBI Taxonomy" id="1612435"/>
    <lineage>
        <taxon>Bacteria</taxon>
        <taxon>Bacillati</taxon>
        <taxon>Actinomycetota</taxon>
        <taxon>Actinomycetes</taxon>
        <taxon>Kitasatosporales</taxon>
        <taxon>Streptomycetaceae</taxon>
        <taxon>Streptomyces</taxon>
    </lineage>
</organism>
<dbReference type="RefSeq" id="WP_373294146.1">
    <property type="nucleotide sequence ID" value="NZ_BMND01000009.1"/>
</dbReference>
<keyword evidence="2" id="KW-1185">Reference proteome</keyword>
<dbReference type="InterPro" id="IPR025518">
    <property type="entry name" value="DUF4406"/>
</dbReference>
<dbReference type="Pfam" id="PF14359">
    <property type="entry name" value="DUF4406"/>
    <property type="match status" value="1"/>
</dbReference>
<evidence type="ECO:0000313" key="1">
    <source>
        <dbReference type="EMBL" id="GGN44812.1"/>
    </source>
</evidence>
<dbReference type="GeneID" id="301552702"/>
<protein>
    <submittedName>
        <fullName evidence="1">Uncharacterized protein</fullName>
    </submittedName>
</protein>
<sequence length="100" mass="11067">MHISGPMTDLPDIHFPSFDKAEHCSKKPNATCGTQPTTFDQDQTRDRADCMRVDISELPDGEDAVYVLAGWGSSRGTRQHEIARQLGLQILRADGLVVEN</sequence>